<feature type="domain" description="Mur ligase C-terminal" evidence="24">
    <location>
        <begin position="288"/>
        <end position="417"/>
    </location>
</feature>
<dbReference type="PANTHER" id="PTHR11136:SF0">
    <property type="entry name" value="DIHYDROFOLATE SYNTHETASE-RELATED"/>
    <property type="match status" value="1"/>
</dbReference>
<evidence type="ECO:0000256" key="18">
    <source>
        <dbReference type="ARBA" id="ARBA00032510"/>
    </source>
</evidence>
<comment type="pathway">
    <text evidence="4">Cofactor biosynthesis; tetrahydrofolylpolyglutamate biosynthesis.</text>
</comment>
<dbReference type="EMBL" id="JPIN01000007">
    <property type="protein sequence ID" value="KFZ28747.1"/>
    <property type="molecule type" value="Genomic_DNA"/>
</dbReference>
<dbReference type="GO" id="GO:0008841">
    <property type="term" value="F:dihydrofolate synthase activity"/>
    <property type="evidence" value="ECO:0007669"/>
    <property type="project" value="UniProtKB-EC"/>
</dbReference>
<dbReference type="NCBIfam" id="NF008101">
    <property type="entry name" value="PRK10846.1"/>
    <property type="match status" value="1"/>
</dbReference>
<keyword evidence="12 23" id="KW-0547">Nucleotide-binding</keyword>
<dbReference type="STRING" id="1517416.IDAT_08420"/>
<dbReference type="Pfam" id="PF02875">
    <property type="entry name" value="Mur_ligase_C"/>
    <property type="match status" value="1"/>
</dbReference>
<evidence type="ECO:0000256" key="6">
    <source>
        <dbReference type="ARBA" id="ARBA00011245"/>
    </source>
</evidence>
<keyword evidence="11" id="KW-0479">Metal-binding</keyword>
<evidence type="ECO:0000256" key="23">
    <source>
        <dbReference type="PIRNR" id="PIRNR001563"/>
    </source>
</evidence>
<dbReference type="InterPro" id="IPR013221">
    <property type="entry name" value="Mur_ligase_cen"/>
</dbReference>
<dbReference type="Gene3D" id="3.90.190.20">
    <property type="entry name" value="Mur ligase, C-terminal domain"/>
    <property type="match status" value="1"/>
</dbReference>
<evidence type="ECO:0000256" key="10">
    <source>
        <dbReference type="ARBA" id="ARBA00022598"/>
    </source>
</evidence>
<dbReference type="UniPathway" id="UPA00077">
    <property type="reaction ID" value="UER00157"/>
</dbReference>
<organism evidence="26 27">
    <name type="scientific">Pseudidiomarina atlantica</name>
    <dbReference type="NCBI Taxonomy" id="1517416"/>
    <lineage>
        <taxon>Bacteria</taxon>
        <taxon>Pseudomonadati</taxon>
        <taxon>Pseudomonadota</taxon>
        <taxon>Gammaproteobacteria</taxon>
        <taxon>Alteromonadales</taxon>
        <taxon>Idiomarinaceae</taxon>
        <taxon>Pseudidiomarina</taxon>
    </lineage>
</organism>
<reference evidence="26 27" key="1">
    <citation type="submission" date="2014-06" db="EMBL/GenBank/DDBJ databases">
        <title>Draft genome sequence of Idiomarina sp. MCCC 1A10513.</title>
        <authorList>
            <person name="Du J."/>
            <person name="Lai Q."/>
            <person name="Shao Z."/>
        </authorList>
    </citation>
    <scope>NUCLEOTIDE SEQUENCE [LARGE SCALE GENOMIC DNA]</scope>
    <source>
        <strain evidence="26 27">MCCC 1A10513</strain>
    </source>
</reference>
<evidence type="ECO:0000256" key="13">
    <source>
        <dbReference type="ARBA" id="ARBA00022840"/>
    </source>
</evidence>
<dbReference type="SUPFAM" id="SSF53244">
    <property type="entry name" value="MurD-like peptide ligases, peptide-binding domain"/>
    <property type="match status" value="1"/>
</dbReference>
<name>A0A094INN7_9GAMM</name>
<dbReference type="PIRSF" id="PIRSF001563">
    <property type="entry name" value="Folylpolyglu_synth"/>
    <property type="match status" value="1"/>
</dbReference>
<dbReference type="PANTHER" id="PTHR11136">
    <property type="entry name" value="FOLYLPOLYGLUTAMATE SYNTHASE-RELATED"/>
    <property type="match status" value="1"/>
</dbReference>
<evidence type="ECO:0000256" key="1">
    <source>
        <dbReference type="ARBA" id="ARBA00001946"/>
    </source>
</evidence>
<dbReference type="FunFam" id="3.40.1190.10:FF:000004">
    <property type="entry name" value="Dihydrofolate synthase/folylpolyglutamate synthase"/>
    <property type="match status" value="1"/>
</dbReference>
<comment type="catalytic activity">
    <reaction evidence="22">
        <text>7,8-dihydropteroate + L-glutamate + ATP = 7,8-dihydrofolate + ADP + phosphate + H(+)</text>
        <dbReference type="Rhea" id="RHEA:23584"/>
        <dbReference type="ChEBI" id="CHEBI:15378"/>
        <dbReference type="ChEBI" id="CHEBI:17839"/>
        <dbReference type="ChEBI" id="CHEBI:29985"/>
        <dbReference type="ChEBI" id="CHEBI:30616"/>
        <dbReference type="ChEBI" id="CHEBI:43474"/>
        <dbReference type="ChEBI" id="CHEBI:57451"/>
        <dbReference type="ChEBI" id="CHEBI:456216"/>
        <dbReference type="EC" id="6.3.2.12"/>
    </reaction>
</comment>
<evidence type="ECO:0000313" key="26">
    <source>
        <dbReference type="EMBL" id="KFZ28747.1"/>
    </source>
</evidence>
<evidence type="ECO:0000256" key="14">
    <source>
        <dbReference type="ARBA" id="ARBA00022842"/>
    </source>
</evidence>
<dbReference type="PROSITE" id="PS01011">
    <property type="entry name" value="FOLYLPOLYGLU_SYNT_1"/>
    <property type="match status" value="1"/>
</dbReference>
<dbReference type="Gene3D" id="3.40.1190.10">
    <property type="entry name" value="Mur-like, catalytic domain"/>
    <property type="match status" value="1"/>
</dbReference>
<comment type="catalytic activity">
    <reaction evidence="20">
        <text>10-formyltetrahydrofolyl-(gamma-L-Glu)(n) + L-glutamate + ATP = 10-formyltetrahydrofolyl-(gamma-L-Glu)(n+1) + ADP + phosphate + H(+)</text>
        <dbReference type="Rhea" id="RHEA:51904"/>
        <dbReference type="Rhea" id="RHEA-COMP:13088"/>
        <dbReference type="Rhea" id="RHEA-COMP:14300"/>
        <dbReference type="ChEBI" id="CHEBI:15378"/>
        <dbReference type="ChEBI" id="CHEBI:29985"/>
        <dbReference type="ChEBI" id="CHEBI:30616"/>
        <dbReference type="ChEBI" id="CHEBI:43474"/>
        <dbReference type="ChEBI" id="CHEBI:134413"/>
        <dbReference type="ChEBI" id="CHEBI:456216"/>
        <dbReference type="EC" id="6.3.2.17"/>
    </reaction>
</comment>
<dbReference type="GO" id="GO:0005524">
    <property type="term" value="F:ATP binding"/>
    <property type="evidence" value="ECO:0007669"/>
    <property type="project" value="UniProtKB-KW"/>
</dbReference>
<evidence type="ECO:0000259" key="25">
    <source>
        <dbReference type="Pfam" id="PF08245"/>
    </source>
</evidence>
<evidence type="ECO:0000256" key="5">
    <source>
        <dbReference type="ARBA" id="ARBA00008276"/>
    </source>
</evidence>
<evidence type="ECO:0000256" key="9">
    <source>
        <dbReference type="ARBA" id="ARBA00019357"/>
    </source>
</evidence>
<keyword evidence="27" id="KW-1185">Reference proteome</keyword>
<evidence type="ECO:0000256" key="7">
    <source>
        <dbReference type="ARBA" id="ARBA00013023"/>
    </source>
</evidence>
<keyword evidence="10 23" id="KW-0436">Ligase</keyword>
<evidence type="ECO:0000256" key="3">
    <source>
        <dbReference type="ARBA" id="ARBA00004799"/>
    </source>
</evidence>
<dbReference type="AlphaFoldDB" id="A0A094INN7"/>
<evidence type="ECO:0000256" key="19">
    <source>
        <dbReference type="ARBA" id="ARBA00047493"/>
    </source>
</evidence>
<comment type="pathway">
    <text evidence="3">Cofactor biosynthesis; tetrahydrofolate biosynthesis; 7,8-dihydrofolate from 2-amino-4-hydroxy-6-hydroxymethyl-7,8-dihydropteridine diphosphate and 4-aminobenzoate: step 2/2.</text>
</comment>
<accession>A0A094INN7</accession>
<comment type="catalytic activity">
    <reaction evidence="19">
        <text>(6S)-5,6,7,8-tetrahydrofolyl-(gamma-L-Glu)(n) + L-glutamate + ATP = (6S)-5,6,7,8-tetrahydrofolyl-(gamma-L-Glu)(n+1) + ADP + phosphate + H(+)</text>
        <dbReference type="Rhea" id="RHEA:10580"/>
        <dbReference type="Rhea" id="RHEA-COMP:14738"/>
        <dbReference type="Rhea" id="RHEA-COMP:14740"/>
        <dbReference type="ChEBI" id="CHEBI:15378"/>
        <dbReference type="ChEBI" id="CHEBI:29985"/>
        <dbReference type="ChEBI" id="CHEBI:30616"/>
        <dbReference type="ChEBI" id="CHEBI:43474"/>
        <dbReference type="ChEBI" id="CHEBI:141005"/>
        <dbReference type="ChEBI" id="CHEBI:456216"/>
        <dbReference type="EC" id="6.3.2.17"/>
    </reaction>
</comment>
<evidence type="ECO:0000256" key="22">
    <source>
        <dbReference type="ARBA" id="ARBA00049161"/>
    </source>
</evidence>
<evidence type="ECO:0000256" key="8">
    <source>
        <dbReference type="ARBA" id="ARBA00013025"/>
    </source>
</evidence>
<evidence type="ECO:0000256" key="21">
    <source>
        <dbReference type="ARBA" id="ARBA00049035"/>
    </source>
</evidence>
<keyword evidence="14" id="KW-0460">Magnesium</keyword>
<protein>
    <recommendedName>
        <fullName evidence="9">Dihydrofolate synthase/folylpolyglutamate synthase</fullName>
        <ecNumber evidence="7">6.3.2.12</ecNumber>
        <ecNumber evidence="8">6.3.2.17</ecNumber>
    </recommendedName>
    <alternativeName>
        <fullName evidence="18">Folylpoly-gamma-glutamate synthetase-dihydrofolate synthetase</fullName>
    </alternativeName>
    <alternativeName>
        <fullName evidence="16">Folylpolyglutamate synthetase</fullName>
    </alternativeName>
    <alternativeName>
        <fullName evidence="17">Tetrahydrofolylpolyglutamate synthase</fullName>
    </alternativeName>
</protein>
<dbReference type="OrthoDB" id="9809356at2"/>
<comment type="caution">
    <text evidence="26">The sequence shown here is derived from an EMBL/GenBank/DDBJ whole genome shotgun (WGS) entry which is preliminary data.</text>
</comment>
<proteinExistence type="inferred from homology"/>
<dbReference type="GO" id="GO:0046654">
    <property type="term" value="P:tetrahydrofolate biosynthetic process"/>
    <property type="evidence" value="ECO:0007669"/>
    <property type="project" value="UniProtKB-UniPathway"/>
</dbReference>
<keyword evidence="13 23" id="KW-0067">ATP-binding</keyword>
<evidence type="ECO:0000256" key="4">
    <source>
        <dbReference type="ARBA" id="ARBA00005150"/>
    </source>
</evidence>
<dbReference type="NCBIfam" id="TIGR01499">
    <property type="entry name" value="folC"/>
    <property type="match status" value="1"/>
</dbReference>
<comment type="catalytic activity">
    <reaction evidence="21">
        <text>(6R)-5,10-methylenetetrahydrofolyl-(gamma-L-Glu)(n) + L-glutamate + ATP = (6R)-5,10-methylenetetrahydrofolyl-(gamma-L-Glu)(n+1) + ADP + phosphate + H(+)</text>
        <dbReference type="Rhea" id="RHEA:51912"/>
        <dbReference type="Rhea" id="RHEA-COMP:13257"/>
        <dbReference type="Rhea" id="RHEA-COMP:13258"/>
        <dbReference type="ChEBI" id="CHEBI:15378"/>
        <dbReference type="ChEBI" id="CHEBI:29985"/>
        <dbReference type="ChEBI" id="CHEBI:30616"/>
        <dbReference type="ChEBI" id="CHEBI:43474"/>
        <dbReference type="ChEBI" id="CHEBI:136572"/>
        <dbReference type="ChEBI" id="CHEBI:456216"/>
        <dbReference type="EC" id="6.3.2.17"/>
    </reaction>
</comment>
<sequence>MVQRPSAAANLDAWLAYLEALHPTAIDMGLERVQQVATALQINPRPAKVITVAGTNGKGSTVRYLETILRAAGYRTGVYISPHLHSYEERVRINAEMLSAEQHVQAFNAVEDKRGDTSLTYFEFGTLAAFWLLQQQQVDVWILEVGLGGRLDAVNCIDADVGVLTSVGIDHVGFLGPDRTSIAREKAGIFRADKVAVIGEPDFPPAILQELAQRAIVPRRVNDSFHYRLHESGDTWQFSSPQSQLSELPVPQLPLPNAATALMALEALDLPVSLAAIRTGLANAREAGRLEIHQGNPDYLLDVAHNPHAAEFLTRYLQQRFPKRPIYAVVGMLKDKDIAGTLAALEPLVQAWYLADLSGPRGASAQELAAALRTSAAPPSITCFATVPAAFEAACAQARDAAQGTQQQPLVLVCGSFYTVGQIT</sequence>
<comment type="similarity">
    <text evidence="5 23">Belongs to the folylpolyglutamate synthase family.</text>
</comment>
<evidence type="ECO:0000256" key="17">
    <source>
        <dbReference type="ARBA" id="ARBA00030592"/>
    </source>
</evidence>
<dbReference type="InterPro" id="IPR001645">
    <property type="entry name" value="Folylpolyglutamate_synth"/>
</dbReference>
<evidence type="ECO:0000256" key="2">
    <source>
        <dbReference type="ARBA" id="ARBA00002714"/>
    </source>
</evidence>
<dbReference type="InterPro" id="IPR004101">
    <property type="entry name" value="Mur_ligase_C"/>
</dbReference>
<evidence type="ECO:0000313" key="27">
    <source>
        <dbReference type="Proteomes" id="UP000053718"/>
    </source>
</evidence>
<evidence type="ECO:0000256" key="12">
    <source>
        <dbReference type="ARBA" id="ARBA00022741"/>
    </source>
</evidence>
<keyword evidence="15" id="KW-0289">Folate biosynthesis</keyword>
<dbReference type="SUPFAM" id="SSF53623">
    <property type="entry name" value="MurD-like peptide ligases, catalytic domain"/>
    <property type="match status" value="1"/>
</dbReference>
<comment type="function">
    <text evidence="2">Functions in two distinct reactions of the de novo folate biosynthetic pathway. Catalyzes the addition of a glutamate residue to dihydropteroate (7,8-dihydropteroate or H2Pte) to form dihydrofolate (7,8-dihydrofolate monoglutamate or H2Pte-Glu). Also catalyzes successive additions of L-glutamate to tetrahydrofolate or 10-formyltetrahydrofolate or 5,10-methylenetetrahydrofolate, leading to folylpolyglutamate derivatives.</text>
</comment>
<comment type="cofactor">
    <cofactor evidence="1">
        <name>Mg(2+)</name>
        <dbReference type="ChEBI" id="CHEBI:18420"/>
    </cofactor>
</comment>
<comment type="subunit">
    <text evidence="6">Monomer.</text>
</comment>
<dbReference type="GO" id="GO:0004326">
    <property type="term" value="F:tetrahydrofolylpolyglutamate synthase activity"/>
    <property type="evidence" value="ECO:0007669"/>
    <property type="project" value="UniProtKB-EC"/>
</dbReference>
<feature type="domain" description="Mur ligase central" evidence="25">
    <location>
        <begin position="52"/>
        <end position="202"/>
    </location>
</feature>
<dbReference type="GO" id="GO:0046656">
    <property type="term" value="P:folic acid biosynthetic process"/>
    <property type="evidence" value="ECO:0007669"/>
    <property type="project" value="UniProtKB-KW"/>
</dbReference>
<dbReference type="GO" id="GO:0005737">
    <property type="term" value="C:cytoplasm"/>
    <property type="evidence" value="ECO:0007669"/>
    <property type="project" value="TreeGrafter"/>
</dbReference>
<dbReference type="GO" id="GO:0046872">
    <property type="term" value="F:metal ion binding"/>
    <property type="evidence" value="ECO:0007669"/>
    <property type="project" value="UniProtKB-KW"/>
</dbReference>
<dbReference type="InterPro" id="IPR036615">
    <property type="entry name" value="Mur_ligase_C_dom_sf"/>
</dbReference>
<dbReference type="InterPro" id="IPR036565">
    <property type="entry name" value="Mur-like_cat_sf"/>
</dbReference>
<dbReference type="eggNOG" id="COG0285">
    <property type="taxonomic scope" value="Bacteria"/>
</dbReference>
<evidence type="ECO:0000259" key="24">
    <source>
        <dbReference type="Pfam" id="PF02875"/>
    </source>
</evidence>
<evidence type="ECO:0000256" key="20">
    <source>
        <dbReference type="ARBA" id="ARBA00047808"/>
    </source>
</evidence>
<evidence type="ECO:0000256" key="16">
    <source>
        <dbReference type="ARBA" id="ARBA00030048"/>
    </source>
</evidence>
<gene>
    <name evidence="26" type="ORF">IDAT_08420</name>
</gene>
<dbReference type="Proteomes" id="UP000053718">
    <property type="component" value="Unassembled WGS sequence"/>
</dbReference>
<dbReference type="InterPro" id="IPR018109">
    <property type="entry name" value="Folylpolyglutamate_synth_CS"/>
</dbReference>
<dbReference type="EC" id="6.3.2.12" evidence="7"/>
<evidence type="ECO:0000256" key="11">
    <source>
        <dbReference type="ARBA" id="ARBA00022723"/>
    </source>
</evidence>
<dbReference type="EC" id="6.3.2.17" evidence="8"/>
<dbReference type="Pfam" id="PF08245">
    <property type="entry name" value="Mur_ligase_M"/>
    <property type="match status" value="1"/>
</dbReference>
<evidence type="ECO:0000256" key="15">
    <source>
        <dbReference type="ARBA" id="ARBA00022909"/>
    </source>
</evidence>
<dbReference type="RefSeq" id="WP_034732702.1">
    <property type="nucleotide sequence ID" value="NZ_JPIN01000007.1"/>
</dbReference>